<dbReference type="Gene3D" id="3.40.50.620">
    <property type="entry name" value="HUPs"/>
    <property type="match status" value="1"/>
</dbReference>
<dbReference type="AlphaFoldDB" id="A0A1B8PKS1"/>
<evidence type="ECO:0000256" key="5">
    <source>
        <dbReference type="PIRNR" id="PIRNR006276"/>
    </source>
</evidence>
<accession>A0A1B8PKS1</accession>
<gene>
    <name evidence="7" type="ORF">A9Z60_07445</name>
</gene>
<dbReference type="OrthoDB" id="9792500at2"/>
<dbReference type="RefSeq" id="WP_066885650.1">
    <property type="nucleotide sequence ID" value="NZ_JAKREH010000006.1"/>
</dbReference>
<proteinExistence type="inferred from homology"/>
<dbReference type="Proteomes" id="UP000092671">
    <property type="component" value="Unassembled WGS sequence"/>
</dbReference>
<reference evidence="7 8" key="1">
    <citation type="submission" date="2016-06" db="EMBL/GenBank/DDBJ databases">
        <title>Draft genome of Moraxella nonliquefaciens CCUG 60284.</title>
        <authorList>
            <person name="Salva-Serra F."/>
            <person name="Engstrom-Jakobsson H."/>
            <person name="Thorell K."/>
            <person name="Gonzales-Siles L."/>
            <person name="Karlsson R."/>
            <person name="Boulund F."/>
            <person name="Engstrand L."/>
            <person name="Kristiansson E."/>
            <person name="Moore E."/>
        </authorList>
    </citation>
    <scope>NUCLEOTIDE SEQUENCE [LARGE SCALE GENOMIC DNA]</scope>
    <source>
        <strain evidence="7 8">CCUG 60284</strain>
    </source>
</reference>
<comment type="caution">
    <text evidence="7">The sequence shown here is derived from an EMBL/GenBank/DDBJ whole genome shotgun (WGS) entry which is preliminary data.</text>
</comment>
<dbReference type="PIRSF" id="PIRSF006276">
    <property type="entry name" value="UspA"/>
    <property type="match status" value="1"/>
</dbReference>
<name>A0A1B8PKS1_MORNO</name>
<dbReference type="PRINTS" id="PR01438">
    <property type="entry name" value="UNVRSLSTRESS"/>
</dbReference>
<evidence type="ECO:0000313" key="8">
    <source>
        <dbReference type="Proteomes" id="UP000092671"/>
    </source>
</evidence>
<evidence type="ECO:0000256" key="3">
    <source>
        <dbReference type="ARBA" id="ARBA00011738"/>
    </source>
</evidence>
<evidence type="ECO:0000259" key="6">
    <source>
        <dbReference type="Pfam" id="PF00582"/>
    </source>
</evidence>
<protein>
    <recommendedName>
        <fullName evidence="5">Universal stress protein</fullName>
    </recommendedName>
</protein>
<dbReference type="PANTHER" id="PTHR46268:SF23">
    <property type="entry name" value="UNIVERSAL STRESS PROTEIN A-RELATED"/>
    <property type="match status" value="1"/>
</dbReference>
<dbReference type="InterPro" id="IPR014729">
    <property type="entry name" value="Rossmann-like_a/b/a_fold"/>
</dbReference>
<evidence type="ECO:0000256" key="2">
    <source>
        <dbReference type="ARBA" id="ARBA00008791"/>
    </source>
</evidence>
<dbReference type="InterPro" id="IPR006016">
    <property type="entry name" value="UspA"/>
</dbReference>
<evidence type="ECO:0000256" key="4">
    <source>
        <dbReference type="ARBA" id="ARBA00022490"/>
    </source>
</evidence>
<sequence length="150" mass="16395">MYQHVLLVTDLNDDTDIVASKAKWILDSSPSAQLSVLHVVEETMLGFGYELIPASALHEEIDDERCQVARTRLAKVLARNNLQAHNAKIKTAISGRKGIVDYCNTHAIDLVVIGRHKRTGLSAWLAGATADSILPDVDADLLVVQLDLVD</sequence>
<feature type="domain" description="UspA" evidence="6">
    <location>
        <begin position="1"/>
        <end position="144"/>
    </location>
</feature>
<dbReference type="SUPFAM" id="SSF52402">
    <property type="entry name" value="Adenine nucleotide alpha hydrolases-like"/>
    <property type="match status" value="1"/>
</dbReference>
<comment type="subunit">
    <text evidence="3">Homodimer.</text>
</comment>
<evidence type="ECO:0000256" key="1">
    <source>
        <dbReference type="ARBA" id="ARBA00004496"/>
    </source>
</evidence>
<comment type="similarity">
    <text evidence="2 5">Belongs to the universal stress protein A family.</text>
</comment>
<dbReference type="GO" id="GO:0005737">
    <property type="term" value="C:cytoplasm"/>
    <property type="evidence" value="ECO:0007669"/>
    <property type="project" value="UniProtKB-SubCell"/>
</dbReference>
<dbReference type="Pfam" id="PF00582">
    <property type="entry name" value="Usp"/>
    <property type="match status" value="1"/>
</dbReference>
<keyword evidence="4 5" id="KW-0963">Cytoplasm</keyword>
<dbReference type="PANTHER" id="PTHR46268">
    <property type="entry name" value="STRESS RESPONSE PROTEIN NHAX"/>
    <property type="match status" value="1"/>
</dbReference>
<comment type="subcellular location">
    <subcellularLocation>
        <location evidence="1 5">Cytoplasm</location>
    </subcellularLocation>
</comment>
<evidence type="ECO:0000313" key="7">
    <source>
        <dbReference type="EMBL" id="OBX51418.1"/>
    </source>
</evidence>
<organism evidence="7 8">
    <name type="scientific">Moraxella nonliquefaciens</name>
    <dbReference type="NCBI Taxonomy" id="478"/>
    <lineage>
        <taxon>Bacteria</taxon>
        <taxon>Pseudomonadati</taxon>
        <taxon>Pseudomonadota</taxon>
        <taxon>Gammaproteobacteria</taxon>
        <taxon>Moraxellales</taxon>
        <taxon>Moraxellaceae</taxon>
        <taxon>Moraxella</taxon>
    </lineage>
</organism>
<dbReference type="EMBL" id="LZDN01000006">
    <property type="protein sequence ID" value="OBX51418.1"/>
    <property type="molecule type" value="Genomic_DNA"/>
</dbReference>
<dbReference type="CDD" id="cd00293">
    <property type="entry name" value="USP-like"/>
    <property type="match status" value="1"/>
</dbReference>
<dbReference type="InterPro" id="IPR006015">
    <property type="entry name" value="Universal_stress_UspA"/>
</dbReference>